<gene>
    <name evidence="1" type="ordered locus">Os11g0473275</name>
    <name evidence="1" type="ORF">OSNPB_110473275</name>
</gene>
<keyword evidence="2" id="KW-1185">Reference proteome</keyword>
<evidence type="ECO:0000313" key="1">
    <source>
        <dbReference type="EMBL" id="BAT13997.1"/>
    </source>
</evidence>
<accession>A0A0P0Y2H1</accession>
<dbReference type="EMBL" id="AP014967">
    <property type="protein sequence ID" value="BAT13997.1"/>
    <property type="molecule type" value="Genomic_DNA"/>
</dbReference>
<name>A0A0P0Y2H1_ORYSJ</name>
<sequence>MISLCPCGNRALNRMLGFLILLHRCKHFTDHLMDMHTRDSFITRYLCQKRNTVGLPSCYTDIVSVVPVSSEANIIRKIRSQVLFSNYSM</sequence>
<dbReference type="Proteomes" id="UP000059680">
    <property type="component" value="Chromosome 11"/>
</dbReference>
<evidence type="ECO:0000313" key="2">
    <source>
        <dbReference type="Proteomes" id="UP000059680"/>
    </source>
</evidence>
<dbReference type="PaxDb" id="39947-A0A0P0Y2H1"/>
<proteinExistence type="predicted"/>
<reference evidence="1 2" key="3">
    <citation type="journal article" date="2013" name="Rice">
        <title>Improvement of the Oryza sativa Nipponbare reference genome using next generation sequence and optical map data.</title>
        <authorList>
            <person name="Kawahara Y."/>
            <person name="de la Bastide M."/>
            <person name="Hamilton J.P."/>
            <person name="Kanamori H."/>
            <person name="McCombie W.R."/>
            <person name="Ouyang S."/>
            <person name="Schwartz D.C."/>
            <person name="Tanaka T."/>
            <person name="Wu J."/>
            <person name="Zhou S."/>
            <person name="Childs K.L."/>
            <person name="Davidson R.M."/>
            <person name="Lin H."/>
            <person name="Quesada-Ocampo L."/>
            <person name="Vaillancourt B."/>
            <person name="Sakai H."/>
            <person name="Lee S.S."/>
            <person name="Kim J."/>
            <person name="Numa H."/>
            <person name="Itoh T."/>
            <person name="Buell C.R."/>
            <person name="Matsumoto T."/>
        </authorList>
    </citation>
    <scope>NUCLEOTIDE SEQUENCE [LARGE SCALE GENOMIC DNA]</scope>
    <source>
        <strain evidence="2">cv. Nipponbare</strain>
    </source>
</reference>
<dbReference type="AlphaFoldDB" id="A0A0P0Y2H1"/>
<reference evidence="1 2" key="2">
    <citation type="journal article" date="2013" name="Plant Cell Physiol.">
        <title>Rice Annotation Project Database (RAP-DB): an integrative and interactive database for rice genomics.</title>
        <authorList>
            <person name="Sakai H."/>
            <person name="Lee S.S."/>
            <person name="Tanaka T."/>
            <person name="Numa H."/>
            <person name="Kim J."/>
            <person name="Kawahara Y."/>
            <person name="Wakimoto H."/>
            <person name="Yang C.C."/>
            <person name="Iwamoto M."/>
            <person name="Abe T."/>
            <person name="Yamada Y."/>
            <person name="Muto A."/>
            <person name="Inokuchi H."/>
            <person name="Ikemura T."/>
            <person name="Matsumoto T."/>
            <person name="Sasaki T."/>
            <person name="Itoh T."/>
        </authorList>
    </citation>
    <scope>NUCLEOTIDE SEQUENCE [LARGE SCALE GENOMIC DNA]</scope>
    <source>
        <strain evidence="2">cv. Nipponbare</strain>
    </source>
</reference>
<protein>
    <submittedName>
        <fullName evidence="1">Os11g0473275 protein</fullName>
    </submittedName>
</protein>
<reference evidence="2" key="1">
    <citation type="journal article" date="2005" name="Nature">
        <title>The map-based sequence of the rice genome.</title>
        <authorList>
            <consortium name="International rice genome sequencing project (IRGSP)"/>
            <person name="Matsumoto T."/>
            <person name="Wu J."/>
            <person name="Kanamori H."/>
            <person name="Katayose Y."/>
            <person name="Fujisawa M."/>
            <person name="Namiki N."/>
            <person name="Mizuno H."/>
            <person name="Yamamoto K."/>
            <person name="Antonio B.A."/>
            <person name="Baba T."/>
            <person name="Sakata K."/>
            <person name="Nagamura Y."/>
            <person name="Aoki H."/>
            <person name="Arikawa K."/>
            <person name="Arita K."/>
            <person name="Bito T."/>
            <person name="Chiden Y."/>
            <person name="Fujitsuka N."/>
            <person name="Fukunaka R."/>
            <person name="Hamada M."/>
            <person name="Harada C."/>
            <person name="Hayashi A."/>
            <person name="Hijishita S."/>
            <person name="Honda M."/>
            <person name="Hosokawa S."/>
            <person name="Ichikawa Y."/>
            <person name="Idonuma A."/>
            <person name="Iijima M."/>
            <person name="Ikeda M."/>
            <person name="Ikeno M."/>
            <person name="Ito K."/>
            <person name="Ito S."/>
            <person name="Ito T."/>
            <person name="Ito Y."/>
            <person name="Ito Y."/>
            <person name="Iwabuchi A."/>
            <person name="Kamiya K."/>
            <person name="Karasawa W."/>
            <person name="Kurita K."/>
            <person name="Katagiri S."/>
            <person name="Kikuta A."/>
            <person name="Kobayashi H."/>
            <person name="Kobayashi N."/>
            <person name="Machita K."/>
            <person name="Maehara T."/>
            <person name="Masukawa M."/>
            <person name="Mizubayashi T."/>
            <person name="Mukai Y."/>
            <person name="Nagasaki H."/>
            <person name="Nagata Y."/>
            <person name="Naito S."/>
            <person name="Nakashima M."/>
            <person name="Nakama Y."/>
            <person name="Nakamichi Y."/>
            <person name="Nakamura M."/>
            <person name="Meguro A."/>
            <person name="Negishi M."/>
            <person name="Ohta I."/>
            <person name="Ohta T."/>
            <person name="Okamoto M."/>
            <person name="Ono N."/>
            <person name="Saji S."/>
            <person name="Sakaguchi M."/>
            <person name="Sakai K."/>
            <person name="Shibata M."/>
            <person name="Shimokawa T."/>
            <person name="Song J."/>
            <person name="Takazaki Y."/>
            <person name="Terasawa K."/>
            <person name="Tsugane M."/>
            <person name="Tsuji K."/>
            <person name="Ueda S."/>
            <person name="Waki K."/>
            <person name="Yamagata H."/>
            <person name="Yamamoto M."/>
            <person name="Yamamoto S."/>
            <person name="Yamane H."/>
            <person name="Yoshiki S."/>
            <person name="Yoshihara R."/>
            <person name="Yukawa K."/>
            <person name="Zhong H."/>
            <person name="Yano M."/>
            <person name="Yuan Q."/>
            <person name="Ouyang S."/>
            <person name="Liu J."/>
            <person name="Jones K.M."/>
            <person name="Gansberger K."/>
            <person name="Moffat K."/>
            <person name="Hill J."/>
            <person name="Bera J."/>
            <person name="Fadrosh D."/>
            <person name="Jin S."/>
            <person name="Johri S."/>
            <person name="Kim M."/>
            <person name="Overton L."/>
            <person name="Reardon M."/>
            <person name="Tsitrin T."/>
            <person name="Vuong H."/>
            <person name="Weaver B."/>
            <person name="Ciecko A."/>
            <person name="Tallon L."/>
            <person name="Jackson J."/>
            <person name="Pai G."/>
            <person name="Aken S.V."/>
            <person name="Utterback T."/>
            <person name="Reidmuller S."/>
            <person name="Feldblyum T."/>
            <person name="Hsiao J."/>
            <person name="Zismann V."/>
            <person name="Iobst S."/>
            <person name="de Vazeille A.R."/>
            <person name="Buell C.R."/>
            <person name="Ying K."/>
            <person name="Li Y."/>
            <person name="Lu T."/>
            <person name="Huang Y."/>
            <person name="Zhao Q."/>
            <person name="Feng Q."/>
            <person name="Zhang L."/>
            <person name="Zhu J."/>
            <person name="Weng Q."/>
            <person name="Mu J."/>
            <person name="Lu Y."/>
            <person name="Fan D."/>
            <person name="Liu Y."/>
            <person name="Guan J."/>
            <person name="Zhang Y."/>
            <person name="Yu S."/>
            <person name="Liu X."/>
            <person name="Zhang Y."/>
            <person name="Hong G."/>
            <person name="Han B."/>
            <person name="Choisne N."/>
            <person name="Demange N."/>
            <person name="Orjeda G."/>
            <person name="Samain S."/>
            <person name="Cattolico L."/>
            <person name="Pelletier E."/>
            <person name="Couloux A."/>
            <person name="Segurens B."/>
            <person name="Wincker P."/>
            <person name="D'Hont A."/>
            <person name="Scarpelli C."/>
            <person name="Weissenbach J."/>
            <person name="Salanoubat M."/>
            <person name="Quetier F."/>
            <person name="Yu Y."/>
            <person name="Kim H.R."/>
            <person name="Rambo T."/>
            <person name="Currie J."/>
            <person name="Collura K."/>
            <person name="Luo M."/>
            <person name="Yang T."/>
            <person name="Ammiraju J.S.S."/>
            <person name="Engler F."/>
            <person name="Soderlund C."/>
            <person name="Wing R.A."/>
            <person name="Palmer L.E."/>
            <person name="de la Bastide M."/>
            <person name="Spiegel L."/>
            <person name="Nascimento L."/>
            <person name="Zutavern T."/>
            <person name="O'Shaughnessy A."/>
            <person name="Dike S."/>
            <person name="Dedhia N."/>
            <person name="Preston R."/>
            <person name="Balija V."/>
            <person name="McCombie W.R."/>
            <person name="Chow T."/>
            <person name="Chen H."/>
            <person name="Chung M."/>
            <person name="Chen C."/>
            <person name="Shaw J."/>
            <person name="Wu H."/>
            <person name="Hsiao K."/>
            <person name="Chao Y."/>
            <person name="Chu M."/>
            <person name="Cheng C."/>
            <person name="Hour A."/>
            <person name="Lee P."/>
            <person name="Lin S."/>
            <person name="Lin Y."/>
            <person name="Liou J."/>
            <person name="Liu S."/>
            <person name="Hsing Y."/>
            <person name="Raghuvanshi S."/>
            <person name="Mohanty A."/>
            <person name="Bharti A.K."/>
            <person name="Gaur A."/>
            <person name="Gupta V."/>
            <person name="Kumar D."/>
            <person name="Ravi V."/>
            <person name="Vij S."/>
            <person name="Kapur A."/>
            <person name="Khurana P."/>
            <person name="Khurana P."/>
            <person name="Khurana J.P."/>
            <person name="Tyagi A.K."/>
            <person name="Gaikwad K."/>
            <person name="Singh A."/>
            <person name="Dalal V."/>
            <person name="Srivastava S."/>
            <person name="Dixit A."/>
            <person name="Pal A.K."/>
            <person name="Ghazi I.A."/>
            <person name="Yadav M."/>
            <person name="Pandit A."/>
            <person name="Bhargava A."/>
            <person name="Sureshbabu K."/>
            <person name="Batra K."/>
            <person name="Sharma T.R."/>
            <person name="Mohapatra T."/>
            <person name="Singh N.K."/>
            <person name="Messing J."/>
            <person name="Nelson A.B."/>
            <person name="Fuks G."/>
            <person name="Kavchok S."/>
            <person name="Keizer G."/>
            <person name="Linton E."/>
            <person name="Llaca V."/>
            <person name="Song R."/>
            <person name="Tanyolac B."/>
            <person name="Young S."/>
            <person name="Ho-Il K."/>
            <person name="Hahn J.H."/>
            <person name="Sangsakoo G."/>
            <person name="Vanavichit A."/>
            <person name="de Mattos Luiz.A.T."/>
            <person name="Zimmer P.D."/>
            <person name="Malone G."/>
            <person name="Dellagostin O."/>
            <person name="de Oliveira A.C."/>
            <person name="Bevan M."/>
            <person name="Bancroft I."/>
            <person name="Minx P."/>
            <person name="Cordum H."/>
            <person name="Wilson R."/>
            <person name="Cheng Z."/>
            <person name="Jin W."/>
            <person name="Jiang J."/>
            <person name="Leong S.A."/>
            <person name="Iwama H."/>
            <person name="Gojobori T."/>
            <person name="Itoh T."/>
            <person name="Niimura Y."/>
            <person name="Fujii Y."/>
            <person name="Habara T."/>
            <person name="Sakai H."/>
            <person name="Sato Y."/>
            <person name="Wilson G."/>
            <person name="Kumar K."/>
            <person name="McCouch S."/>
            <person name="Juretic N."/>
            <person name="Hoen D."/>
            <person name="Wright S."/>
            <person name="Bruskiewich R."/>
            <person name="Bureau T."/>
            <person name="Miyao A."/>
            <person name="Hirochika H."/>
            <person name="Nishikawa T."/>
            <person name="Kadowaki K."/>
            <person name="Sugiura M."/>
            <person name="Burr B."/>
            <person name="Sasaki T."/>
        </authorList>
    </citation>
    <scope>NUCLEOTIDE SEQUENCE [LARGE SCALE GENOMIC DNA]</scope>
    <source>
        <strain evidence="2">cv. Nipponbare</strain>
    </source>
</reference>
<dbReference type="Gramene" id="Os11t0473275-00">
    <property type="protein sequence ID" value="Os11t0473275-00"/>
    <property type="gene ID" value="Os11g0473275"/>
</dbReference>
<dbReference type="InParanoid" id="A0A0P0Y2H1"/>
<organism evidence="1 2">
    <name type="scientific">Oryza sativa subsp. japonica</name>
    <name type="common">Rice</name>
    <dbReference type="NCBI Taxonomy" id="39947"/>
    <lineage>
        <taxon>Eukaryota</taxon>
        <taxon>Viridiplantae</taxon>
        <taxon>Streptophyta</taxon>
        <taxon>Embryophyta</taxon>
        <taxon>Tracheophyta</taxon>
        <taxon>Spermatophyta</taxon>
        <taxon>Magnoliopsida</taxon>
        <taxon>Liliopsida</taxon>
        <taxon>Poales</taxon>
        <taxon>Poaceae</taxon>
        <taxon>BOP clade</taxon>
        <taxon>Oryzoideae</taxon>
        <taxon>Oryzeae</taxon>
        <taxon>Oryzinae</taxon>
        <taxon>Oryza</taxon>
        <taxon>Oryza sativa</taxon>
    </lineage>
</organism>